<protein>
    <recommendedName>
        <fullName evidence="6">Kinesin motor domain-containing protein</fullName>
    </recommendedName>
</protein>
<evidence type="ECO:0000256" key="5">
    <source>
        <dbReference type="PROSITE-ProRule" id="PRU00283"/>
    </source>
</evidence>
<dbReference type="OrthoDB" id="21525at2759"/>
<dbReference type="GO" id="GO:0003777">
    <property type="term" value="F:microtubule motor activity"/>
    <property type="evidence" value="ECO:0007669"/>
    <property type="project" value="InterPro"/>
</dbReference>
<evidence type="ECO:0000259" key="6">
    <source>
        <dbReference type="PROSITE" id="PS50067"/>
    </source>
</evidence>
<dbReference type="GO" id="GO:0007018">
    <property type="term" value="P:microtubule-based movement"/>
    <property type="evidence" value="ECO:0007669"/>
    <property type="project" value="InterPro"/>
</dbReference>
<dbReference type="SMART" id="SM00129">
    <property type="entry name" value="KISc"/>
    <property type="match status" value="1"/>
</dbReference>
<comment type="similarity">
    <text evidence="5">Belongs to the TRAFAC class myosin-kinesin ATPase superfamily. Kinesin family.</text>
</comment>
<gene>
    <name evidence="7" type="ORF">AFUS01_LOCUS27954</name>
</gene>
<keyword evidence="8" id="KW-1185">Reference proteome</keyword>
<evidence type="ECO:0000313" key="8">
    <source>
        <dbReference type="Proteomes" id="UP000708208"/>
    </source>
</evidence>
<keyword evidence="4" id="KW-0206">Cytoskeleton</keyword>
<dbReference type="GO" id="GO:0000278">
    <property type="term" value="P:mitotic cell cycle"/>
    <property type="evidence" value="ECO:0007669"/>
    <property type="project" value="TreeGrafter"/>
</dbReference>
<evidence type="ECO:0000313" key="7">
    <source>
        <dbReference type="EMBL" id="CAG7817382.1"/>
    </source>
</evidence>
<reference evidence="7" key="1">
    <citation type="submission" date="2021-06" db="EMBL/GenBank/DDBJ databases">
        <authorList>
            <person name="Hodson N. C."/>
            <person name="Mongue J. A."/>
            <person name="Jaron S. K."/>
        </authorList>
    </citation>
    <scope>NUCLEOTIDE SEQUENCE</scope>
</reference>
<keyword evidence="2" id="KW-0175">Coiled coil</keyword>
<accession>A0A8J2KQF2</accession>
<proteinExistence type="inferred from homology"/>
<dbReference type="InterPro" id="IPR027640">
    <property type="entry name" value="Kinesin-like_fam"/>
</dbReference>
<keyword evidence="3 5" id="KW-0505">Motor protein</keyword>
<evidence type="ECO:0000256" key="3">
    <source>
        <dbReference type="ARBA" id="ARBA00023175"/>
    </source>
</evidence>
<dbReference type="AlphaFoldDB" id="A0A8J2KQF2"/>
<evidence type="ECO:0000256" key="1">
    <source>
        <dbReference type="ARBA" id="ARBA00004245"/>
    </source>
</evidence>
<name>A0A8J2KQF2_9HEXA</name>
<dbReference type="Pfam" id="PF00225">
    <property type="entry name" value="Kinesin"/>
    <property type="match status" value="1"/>
</dbReference>
<comment type="caution">
    <text evidence="7">The sequence shown here is derived from an EMBL/GenBank/DDBJ whole genome shotgun (WGS) entry which is preliminary data.</text>
</comment>
<dbReference type="InterPro" id="IPR001752">
    <property type="entry name" value="Kinesin_motor_dom"/>
</dbReference>
<feature type="domain" description="Kinesin motor" evidence="6">
    <location>
        <begin position="5"/>
        <end position="220"/>
    </location>
</feature>
<sequence>MEGDKVQVSIRVRPLIQREKDAGDTINWKYDKNLIQAYNPETKCLTGQPYTFDGIFHDKVDTAEVYHQVVSPIVEKSLQGYNGTVLCYGQTSSGKTHTLYGTEKEDGIISLTAKHLFQLINGDETRTYYIRVGLLEVYNEKVSDLLNNGSHVEIKDKNGVAFPHDLKELEVFNSQEMLSAAKTVQAKRKIGETQMNKESSRSHTIVRILIESVPNDNEEE</sequence>
<dbReference type="GO" id="GO:0005524">
    <property type="term" value="F:ATP binding"/>
    <property type="evidence" value="ECO:0007669"/>
    <property type="project" value="UniProtKB-UniRule"/>
</dbReference>
<dbReference type="EMBL" id="CAJVCH010392502">
    <property type="protein sequence ID" value="CAG7817382.1"/>
    <property type="molecule type" value="Genomic_DNA"/>
</dbReference>
<keyword evidence="4" id="KW-0963">Cytoplasm</keyword>
<evidence type="ECO:0000256" key="2">
    <source>
        <dbReference type="ARBA" id="ARBA00023054"/>
    </source>
</evidence>
<dbReference type="Proteomes" id="UP000708208">
    <property type="component" value="Unassembled WGS sequence"/>
</dbReference>
<feature type="non-terminal residue" evidence="7">
    <location>
        <position position="220"/>
    </location>
</feature>
<dbReference type="GO" id="GO:0005874">
    <property type="term" value="C:microtubule"/>
    <property type="evidence" value="ECO:0007669"/>
    <property type="project" value="TreeGrafter"/>
</dbReference>
<dbReference type="PANTHER" id="PTHR47968">
    <property type="entry name" value="CENTROMERE PROTEIN E"/>
    <property type="match status" value="1"/>
</dbReference>
<evidence type="ECO:0000256" key="4">
    <source>
        <dbReference type="ARBA" id="ARBA00023212"/>
    </source>
</evidence>
<dbReference type="PANTHER" id="PTHR47968:SF75">
    <property type="entry name" value="CENTROMERE-ASSOCIATED PROTEIN E"/>
    <property type="match status" value="1"/>
</dbReference>
<dbReference type="PROSITE" id="PS50067">
    <property type="entry name" value="KINESIN_MOTOR_2"/>
    <property type="match status" value="1"/>
</dbReference>
<feature type="binding site" evidence="5">
    <location>
        <begin position="89"/>
        <end position="96"/>
    </location>
    <ligand>
        <name>ATP</name>
        <dbReference type="ChEBI" id="CHEBI:30616"/>
    </ligand>
</feature>
<keyword evidence="5" id="KW-0067">ATP-binding</keyword>
<keyword evidence="5" id="KW-0547">Nucleotide-binding</keyword>
<dbReference type="GO" id="GO:0008017">
    <property type="term" value="F:microtubule binding"/>
    <property type="evidence" value="ECO:0007669"/>
    <property type="project" value="InterPro"/>
</dbReference>
<organism evidence="7 8">
    <name type="scientific">Allacma fusca</name>
    <dbReference type="NCBI Taxonomy" id="39272"/>
    <lineage>
        <taxon>Eukaryota</taxon>
        <taxon>Metazoa</taxon>
        <taxon>Ecdysozoa</taxon>
        <taxon>Arthropoda</taxon>
        <taxon>Hexapoda</taxon>
        <taxon>Collembola</taxon>
        <taxon>Symphypleona</taxon>
        <taxon>Sminthuridae</taxon>
        <taxon>Allacma</taxon>
    </lineage>
</organism>
<comment type="subcellular location">
    <subcellularLocation>
        <location evidence="1">Cytoplasm</location>
        <location evidence="1">Cytoskeleton</location>
    </subcellularLocation>
</comment>